<dbReference type="InterPro" id="IPR047955">
    <property type="entry name" value="DrmC-like"/>
</dbReference>
<proteinExistence type="predicted"/>
<dbReference type="RefSeq" id="WP_163297703.1">
    <property type="nucleotide sequence ID" value="NZ_JAAGRR010000008.1"/>
</dbReference>
<keyword evidence="3" id="KW-1185">Reference proteome</keyword>
<evidence type="ECO:0000313" key="3">
    <source>
        <dbReference type="Proteomes" id="UP000469346"/>
    </source>
</evidence>
<comment type="caution">
    <text evidence="2">The sequence shown here is derived from an EMBL/GenBank/DDBJ whole genome shotgun (WGS) entry which is preliminary data.</text>
</comment>
<feature type="domain" description="Phospholipase D-like" evidence="1">
    <location>
        <begin position="125"/>
        <end position="248"/>
    </location>
</feature>
<sequence>MSSPGINGLRHLLAEFWSTDKGLIDKIASALGDGTLEPGTSPLVLRRIADSNAMLENRLALLLEEWSKAGGQEVIPGTCLALCLFAVAEGARLAKRKVPSVEMVWTGPVVPGSRARSTAEVIRGIIDRTRDHLLVVGYALTAKDLVRRFSEAAERGVRVTMVLHDDPANAKLMRETWPADAPAPRLLTWPTGDQHPMAKLHIKLVASDGQAMLLTSANLTWLGLSENMEMGVMVDGEVVGEFVRHFDALEKAGIIVEIDE</sequence>
<dbReference type="Pfam" id="PF13091">
    <property type="entry name" value="PLDc_2"/>
    <property type="match status" value="1"/>
</dbReference>
<dbReference type="Proteomes" id="UP000469346">
    <property type="component" value="Unassembled WGS sequence"/>
</dbReference>
<dbReference type="EMBL" id="JAAGRR010000008">
    <property type="protein sequence ID" value="NDY41548.1"/>
    <property type="molecule type" value="Genomic_DNA"/>
</dbReference>
<evidence type="ECO:0000313" key="2">
    <source>
        <dbReference type="EMBL" id="NDY41548.1"/>
    </source>
</evidence>
<organism evidence="2 3">
    <name type="scientific">Dissulfurirhabdus thermomarina</name>
    <dbReference type="NCBI Taxonomy" id="1765737"/>
    <lineage>
        <taxon>Bacteria</taxon>
        <taxon>Deltaproteobacteria</taxon>
        <taxon>Dissulfurirhabdaceae</taxon>
        <taxon>Dissulfurirhabdus</taxon>
    </lineage>
</organism>
<reference evidence="2 3" key="1">
    <citation type="submission" date="2020-02" db="EMBL/GenBank/DDBJ databases">
        <title>Comparative genomics of sulfur disproportionating microorganisms.</title>
        <authorList>
            <person name="Ward L.M."/>
            <person name="Bertran E."/>
            <person name="Johnston D.T."/>
        </authorList>
    </citation>
    <scope>NUCLEOTIDE SEQUENCE [LARGE SCALE GENOMIC DNA]</scope>
    <source>
        <strain evidence="2 3">DSM 100025</strain>
    </source>
</reference>
<dbReference type="SUPFAM" id="SSF56024">
    <property type="entry name" value="Phospholipase D/nuclease"/>
    <property type="match status" value="1"/>
</dbReference>
<evidence type="ECO:0000259" key="1">
    <source>
        <dbReference type="Pfam" id="PF13091"/>
    </source>
</evidence>
<protein>
    <recommendedName>
        <fullName evidence="1">Phospholipase D-like domain-containing protein</fullName>
    </recommendedName>
</protein>
<dbReference type="AlphaFoldDB" id="A0A6N9TKF2"/>
<gene>
    <name evidence="2" type="ORF">G3N55_01610</name>
</gene>
<dbReference type="InterPro" id="IPR025202">
    <property type="entry name" value="PLD-like_dom"/>
</dbReference>
<dbReference type="NCBIfam" id="NF038319">
    <property type="entry name" value="DISARM_DrmC_I"/>
    <property type="match status" value="1"/>
</dbReference>
<name>A0A6N9TKF2_DISTH</name>
<dbReference type="Gene3D" id="3.30.870.10">
    <property type="entry name" value="Endonuclease Chain A"/>
    <property type="match status" value="1"/>
</dbReference>
<accession>A0A6N9TKF2</accession>